<feature type="compositionally biased region" description="Polar residues" evidence="2">
    <location>
        <begin position="277"/>
        <end position="289"/>
    </location>
</feature>
<feature type="domain" description="DUF7580" evidence="3">
    <location>
        <begin position="383"/>
        <end position="573"/>
    </location>
</feature>
<evidence type="ECO:0000313" key="5">
    <source>
        <dbReference type="Proteomes" id="UP001301769"/>
    </source>
</evidence>
<evidence type="ECO:0000256" key="2">
    <source>
        <dbReference type="SAM" id="MobiDB-lite"/>
    </source>
</evidence>
<name>A0AAN6XTY1_9PEZI</name>
<proteinExistence type="predicted"/>
<sequence length="580" mass="64886">MSGMEVAGVVLGVLPLAIKAVKQYMDILSSVKDAKRGLKALLQDLETEQIRLETTCEVLLDGVVPHDAIDRLMGTPLGSEWKPYGERLRLRLWTTAQKFEEQVAEMRAAVEELRTKLCIEPDGTTRLADRFAIMRELKRGASFTLKKKDYDGILSRIKTANSILHDLVNQHCGLETSRKHRSQGRLVNLIRNLTRGIFSSLRNASDSCHCSNPHEACLELEPRDVVVVPTDKDNDVAQKFRFHVALATENEEHKATESATSVRWESFDIKLAIMPQSPHQKSGVSNQSVPKPKKPSRRVGWTKSLSFRTEKEDMPVRSSSSLPSTQTLVETILSTSLSAEIGLCRLIKTPKGPRMECYGYIWDGVERRFELRPPEGTPVTEGRSVITLRDVLTRGEQNSTLPPFEYPDKLRVALILAVSVLHLYKTPWLPKLVTLDDVLFLREKDGKSTYRPFVSKRLKQRMPLTLQSTAVSFPRPVNLTILGLGALLIQVILGKVIEPLDLMKGVVELDMESVLSKYEAGSRLSGEVLTCGGINYFGVVKWCLDSVLEIAGFDNDEFCQRFYGAVVSKLEEDAALLVGT</sequence>
<evidence type="ECO:0000256" key="1">
    <source>
        <dbReference type="SAM" id="Coils"/>
    </source>
</evidence>
<feature type="region of interest" description="Disordered" evidence="2">
    <location>
        <begin position="276"/>
        <end position="305"/>
    </location>
</feature>
<dbReference type="EMBL" id="MU858373">
    <property type="protein sequence ID" value="KAK4206639.1"/>
    <property type="molecule type" value="Genomic_DNA"/>
</dbReference>
<dbReference type="AlphaFoldDB" id="A0AAN6XTY1"/>
<evidence type="ECO:0000259" key="3">
    <source>
        <dbReference type="Pfam" id="PF24476"/>
    </source>
</evidence>
<reference evidence="4" key="2">
    <citation type="submission" date="2023-05" db="EMBL/GenBank/DDBJ databases">
        <authorList>
            <consortium name="Lawrence Berkeley National Laboratory"/>
            <person name="Steindorff A."/>
            <person name="Hensen N."/>
            <person name="Bonometti L."/>
            <person name="Westerberg I."/>
            <person name="Brannstrom I.O."/>
            <person name="Guillou S."/>
            <person name="Cros-Aarteil S."/>
            <person name="Calhoun S."/>
            <person name="Haridas S."/>
            <person name="Kuo A."/>
            <person name="Mondo S."/>
            <person name="Pangilinan J."/>
            <person name="Riley R."/>
            <person name="Labutti K."/>
            <person name="Andreopoulos B."/>
            <person name="Lipzen A."/>
            <person name="Chen C."/>
            <person name="Yanf M."/>
            <person name="Daum C."/>
            <person name="Ng V."/>
            <person name="Clum A."/>
            <person name="Ohm R."/>
            <person name="Martin F."/>
            <person name="Silar P."/>
            <person name="Natvig D."/>
            <person name="Lalanne C."/>
            <person name="Gautier V."/>
            <person name="Ament-Velasquez S.L."/>
            <person name="Kruys A."/>
            <person name="Hutchinson M.I."/>
            <person name="Powell A.J."/>
            <person name="Barry K."/>
            <person name="Miller A.N."/>
            <person name="Grigoriev I.V."/>
            <person name="Debuchy R."/>
            <person name="Gladieux P."/>
            <person name="Thoren M.H."/>
            <person name="Johannesson H."/>
        </authorList>
    </citation>
    <scope>NUCLEOTIDE SEQUENCE</scope>
    <source>
        <strain evidence="4">PSN293</strain>
    </source>
</reference>
<keyword evidence="5" id="KW-1185">Reference proteome</keyword>
<feature type="coiled-coil region" evidence="1">
    <location>
        <begin position="28"/>
        <end position="55"/>
    </location>
</feature>
<protein>
    <recommendedName>
        <fullName evidence="3">DUF7580 domain-containing protein</fullName>
    </recommendedName>
</protein>
<dbReference type="Pfam" id="PF24476">
    <property type="entry name" value="DUF7580"/>
    <property type="match status" value="1"/>
</dbReference>
<reference evidence="4" key="1">
    <citation type="journal article" date="2023" name="Mol. Phylogenet. Evol.">
        <title>Genome-scale phylogeny and comparative genomics of the fungal order Sordariales.</title>
        <authorList>
            <person name="Hensen N."/>
            <person name="Bonometti L."/>
            <person name="Westerberg I."/>
            <person name="Brannstrom I.O."/>
            <person name="Guillou S."/>
            <person name="Cros-Aarteil S."/>
            <person name="Calhoun S."/>
            <person name="Haridas S."/>
            <person name="Kuo A."/>
            <person name="Mondo S."/>
            <person name="Pangilinan J."/>
            <person name="Riley R."/>
            <person name="LaButti K."/>
            <person name="Andreopoulos B."/>
            <person name="Lipzen A."/>
            <person name="Chen C."/>
            <person name="Yan M."/>
            <person name="Daum C."/>
            <person name="Ng V."/>
            <person name="Clum A."/>
            <person name="Steindorff A."/>
            <person name="Ohm R.A."/>
            <person name="Martin F."/>
            <person name="Silar P."/>
            <person name="Natvig D.O."/>
            <person name="Lalanne C."/>
            <person name="Gautier V."/>
            <person name="Ament-Velasquez S.L."/>
            <person name="Kruys A."/>
            <person name="Hutchinson M.I."/>
            <person name="Powell A.J."/>
            <person name="Barry K."/>
            <person name="Miller A.N."/>
            <person name="Grigoriev I.V."/>
            <person name="Debuchy R."/>
            <person name="Gladieux P."/>
            <person name="Hiltunen Thoren M."/>
            <person name="Johannesson H."/>
        </authorList>
    </citation>
    <scope>NUCLEOTIDE SEQUENCE</scope>
    <source>
        <strain evidence="4">PSN293</strain>
    </source>
</reference>
<dbReference type="InterPro" id="IPR056002">
    <property type="entry name" value="DUF7580"/>
</dbReference>
<dbReference type="PANTHER" id="PTHR35186">
    <property type="entry name" value="ANK_REP_REGION DOMAIN-CONTAINING PROTEIN"/>
    <property type="match status" value="1"/>
</dbReference>
<dbReference type="PANTHER" id="PTHR35186:SF4">
    <property type="entry name" value="PRION-INHIBITION AND PROPAGATION HELO DOMAIN-CONTAINING PROTEIN"/>
    <property type="match status" value="1"/>
</dbReference>
<dbReference type="Proteomes" id="UP001301769">
    <property type="component" value="Unassembled WGS sequence"/>
</dbReference>
<organism evidence="4 5">
    <name type="scientific">Rhypophila decipiens</name>
    <dbReference type="NCBI Taxonomy" id="261697"/>
    <lineage>
        <taxon>Eukaryota</taxon>
        <taxon>Fungi</taxon>
        <taxon>Dikarya</taxon>
        <taxon>Ascomycota</taxon>
        <taxon>Pezizomycotina</taxon>
        <taxon>Sordariomycetes</taxon>
        <taxon>Sordariomycetidae</taxon>
        <taxon>Sordariales</taxon>
        <taxon>Naviculisporaceae</taxon>
        <taxon>Rhypophila</taxon>
    </lineage>
</organism>
<comment type="caution">
    <text evidence="4">The sequence shown here is derived from an EMBL/GenBank/DDBJ whole genome shotgun (WGS) entry which is preliminary data.</text>
</comment>
<evidence type="ECO:0000313" key="4">
    <source>
        <dbReference type="EMBL" id="KAK4206639.1"/>
    </source>
</evidence>
<keyword evidence="1" id="KW-0175">Coiled coil</keyword>
<gene>
    <name evidence="4" type="ORF">QBC37DRAFT_119475</name>
</gene>
<accession>A0AAN6XTY1</accession>